<feature type="repeat" description="WD" evidence="3">
    <location>
        <begin position="17"/>
        <end position="50"/>
    </location>
</feature>
<feature type="compositionally biased region" description="Low complexity" evidence="4">
    <location>
        <begin position="404"/>
        <end position="427"/>
    </location>
</feature>
<feature type="region of interest" description="Disordered" evidence="4">
    <location>
        <begin position="494"/>
        <end position="519"/>
    </location>
</feature>
<keyword evidence="2" id="KW-0677">Repeat</keyword>
<dbReference type="SUPFAM" id="SSF50978">
    <property type="entry name" value="WD40 repeat-like"/>
    <property type="match status" value="1"/>
</dbReference>
<dbReference type="OrthoDB" id="190105at2759"/>
<dbReference type="InterPro" id="IPR020472">
    <property type="entry name" value="WD40_PAC1"/>
</dbReference>
<feature type="region of interest" description="Disordered" evidence="4">
    <location>
        <begin position="395"/>
        <end position="442"/>
    </location>
</feature>
<organism evidence="6 7">
    <name type="scientific">Volvox reticuliferus</name>
    <dbReference type="NCBI Taxonomy" id="1737510"/>
    <lineage>
        <taxon>Eukaryota</taxon>
        <taxon>Viridiplantae</taxon>
        <taxon>Chlorophyta</taxon>
        <taxon>core chlorophytes</taxon>
        <taxon>Chlorophyceae</taxon>
        <taxon>CS clade</taxon>
        <taxon>Chlamydomonadales</taxon>
        <taxon>Volvocaceae</taxon>
        <taxon>Volvox</taxon>
    </lineage>
</organism>
<dbReference type="InterPro" id="IPR001680">
    <property type="entry name" value="WD40_rpt"/>
</dbReference>
<dbReference type="PANTHER" id="PTHR19879:SF1">
    <property type="entry name" value="CANNONBALL-RELATED"/>
    <property type="match status" value="1"/>
</dbReference>
<feature type="compositionally biased region" description="Basic and acidic residues" evidence="4">
    <location>
        <begin position="595"/>
        <end position="615"/>
    </location>
</feature>
<dbReference type="SMART" id="SM00320">
    <property type="entry name" value="WD40"/>
    <property type="match status" value="4"/>
</dbReference>
<dbReference type="GO" id="GO:0016251">
    <property type="term" value="F:RNA polymerase II general transcription initiation factor activity"/>
    <property type="evidence" value="ECO:0007669"/>
    <property type="project" value="TreeGrafter"/>
</dbReference>
<keyword evidence="8" id="KW-1185">Reference proteome</keyword>
<dbReference type="GO" id="GO:0006367">
    <property type="term" value="P:transcription initiation at RNA polymerase II promoter"/>
    <property type="evidence" value="ECO:0007669"/>
    <property type="project" value="TreeGrafter"/>
</dbReference>
<keyword evidence="1 3" id="KW-0853">WD repeat</keyword>
<dbReference type="Proteomes" id="UP000722791">
    <property type="component" value="Unassembled WGS sequence"/>
</dbReference>
<comment type="caution">
    <text evidence="6">The sequence shown here is derived from an EMBL/GenBank/DDBJ whole genome shotgun (WGS) entry which is preliminary data.</text>
</comment>
<feature type="repeat" description="WD" evidence="3">
    <location>
        <begin position="64"/>
        <end position="105"/>
    </location>
</feature>
<evidence type="ECO:0000313" key="8">
    <source>
        <dbReference type="Proteomes" id="UP000747110"/>
    </source>
</evidence>
<protein>
    <submittedName>
        <fullName evidence="6">Uncharacterized protein</fullName>
    </submittedName>
</protein>
<evidence type="ECO:0000256" key="3">
    <source>
        <dbReference type="PROSITE-ProRule" id="PRU00221"/>
    </source>
</evidence>
<feature type="region of interest" description="Disordered" evidence="4">
    <location>
        <begin position="568"/>
        <end position="647"/>
    </location>
</feature>
<dbReference type="InterPro" id="IPR015943">
    <property type="entry name" value="WD40/YVTN_repeat-like_dom_sf"/>
</dbReference>
<dbReference type="PROSITE" id="PS50294">
    <property type="entry name" value="WD_REPEATS_REGION"/>
    <property type="match status" value="2"/>
</dbReference>
<dbReference type="EMBL" id="BNCQ01000045">
    <property type="protein sequence ID" value="GIM12835.1"/>
    <property type="molecule type" value="Genomic_DNA"/>
</dbReference>
<reference evidence="6" key="1">
    <citation type="journal article" date="2021" name="Proc. Natl. Acad. Sci. U.S.A.">
        <title>Three genomes in the algal genus Volvox reveal the fate of a haploid sex-determining region after a transition to homothallism.</title>
        <authorList>
            <person name="Yamamoto K."/>
            <person name="Hamaji T."/>
            <person name="Kawai-Toyooka H."/>
            <person name="Matsuzaki R."/>
            <person name="Takahashi F."/>
            <person name="Nishimura Y."/>
            <person name="Kawachi M."/>
            <person name="Noguchi H."/>
            <person name="Minakuchi Y."/>
            <person name="Umen J.G."/>
            <person name="Toyoda A."/>
            <person name="Nozaki H."/>
        </authorList>
    </citation>
    <scope>NUCLEOTIDE SEQUENCE</scope>
    <source>
        <strain evidence="6">NIES-3785</strain>
        <strain evidence="5">NIES-3786</strain>
    </source>
</reference>
<sequence length="700" mass="71517">MHSVQFPVGSTWQLNQGYGHGERIFDIAFHPLSDDLVLTASEDSSVRLWQRPEGSTGYKQVRAYLGHSAEALRASWSSNGLLIASGSADRTVRLWAADPGDQGYTGRQLAVLDGHPEEVYHVEFVDPASPPRSLTAVRRAFASSGGWGEASGLPLPPFETHVMVASSESILIWSLQEGAVLQQANAPGTSGSTIAPEAIMSGARPAYIFGVSRQPGGSLVATACCDGVVRLWSLRPTGHLEWAGQMAFPGQPMLTGCAFADDGSLLGVCSREGRLIELDVRTLEVLSSRVLPASPLTIAYLPAASGAATAAETSVAVAKDGIGACVRQLQPQQQQGSLWLVACRDGAVYGYAPGQQGGGPFCELRPPGDAGAAVLALAVAPGGSAVALGGEPQDVALLPPIHPQSSRTQARTTTDTTSTSTAGSTSSRVGDPSSGAATSLGHPLQQLPAAPAAPAAPSTAARAAVAVPARRRGAGAGRAVVAGSILARQGPMSIFDEGADGRDIRGPAGHGGGGGGGGRKIGAVAEATHVTERRSRMGGGAGGDGAADTMLNNLAAMSLKEAGALASQSQPSSAITPPPAAAGFGVHTANGRTSPGRDEQQQQEEGHFADGRGNGEDVAMEEEEASAPRPPAYNHQQQQQQQQQLIAGQQDGVDMEVADGGGYPETGAANHRALGPAAASAPAVLSGRSRAPLFVYRGQY</sequence>
<dbReference type="InterPro" id="IPR036322">
    <property type="entry name" value="WD40_repeat_dom_sf"/>
</dbReference>
<name>A0A8J4LWD6_9CHLO</name>
<evidence type="ECO:0000256" key="2">
    <source>
        <dbReference type="ARBA" id="ARBA00022737"/>
    </source>
</evidence>
<dbReference type="PROSITE" id="PS50082">
    <property type="entry name" value="WD_REPEATS_2"/>
    <property type="match status" value="2"/>
</dbReference>
<dbReference type="Proteomes" id="UP000747110">
    <property type="component" value="Unassembled WGS sequence"/>
</dbReference>
<dbReference type="EMBL" id="BNCP01000019">
    <property type="protein sequence ID" value="GIL80499.1"/>
    <property type="molecule type" value="Genomic_DNA"/>
</dbReference>
<dbReference type="PANTHER" id="PTHR19879">
    <property type="entry name" value="TRANSCRIPTION INITIATION FACTOR TFIID"/>
    <property type="match status" value="1"/>
</dbReference>
<dbReference type="Gene3D" id="2.130.10.10">
    <property type="entry name" value="YVTN repeat-like/Quinoprotein amine dehydrogenase"/>
    <property type="match status" value="2"/>
</dbReference>
<dbReference type="PRINTS" id="PR00320">
    <property type="entry name" value="GPROTEINBRPT"/>
</dbReference>
<dbReference type="GO" id="GO:0005669">
    <property type="term" value="C:transcription factor TFIID complex"/>
    <property type="evidence" value="ECO:0007669"/>
    <property type="project" value="TreeGrafter"/>
</dbReference>
<gene>
    <name evidence="5" type="ORF">Vretifemale_9690</name>
    <name evidence="6" type="ORF">Vretimale_16073</name>
</gene>
<evidence type="ECO:0000313" key="5">
    <source>
        <dbReference type="EMBL" id="GIL80499.1"/>
    </source>
</evidence>
<evidence type="ECO:0000313" key="7">
    <source>
        <dbReference type="Proteomes" id="UP000722791"/>
    </source>
</evidence>
<accession>A0A8J4LWD6</accession>
<feature type="compositionally biased region" description="Gly residues" evidence="4">
    <location>
        <begin position="508"/>
        <end position="519"/>
    </location>
</feature>
<evidence type="ECO:0000256" key="1">
    <source>
        <dbReference type="ARBA" id="ARBA00022574"/>
    </source>
</evidence>
<dbReference type="AlphaFoldDB" id="A0A8J4LWD6"/>
<evidence type="ECO:0000313" key="6">
    <source>
        <dbReference type="EMBL" id="GIM12835.1"/>
    </source>
</evidence>
<proteinExistence type="predicted"/>
<evidence type="ECO:0000256" key="4">
    <source>
        <dbReference type="SAM" id="MobiDB-lite"/>
    </source>
</evidence>
<dbReference type="Pfam" id="PF00400">
    <property type="entry name" value="WD40"/>
    <property type="match status" value="3"/>
</dbReference>